<accession>R7QQN6</accession>
<dbReference type="OMA" id="RDSANCL"/>
<dbReference type="GO" id="GO:0006644">
    <property type="term" value="P:phospholipid metabolic process"/>
    <property type="evidence" value="ECO:0007669"/>
    <property type="project" value="InterPro"/>
</dbReference>
<keyword evidence="6" id="KW-0443">Lipid metabolism</keyword>
<evidence type="ECO:0000256" key="9">
    <source>
        <dbReference type="ARBA" id="ARBA00023315"/>
    </source>
</evidence>
<gene>
    <name evidence="15" type="ORF">CHC_T00007447001</name>
</gene>
<dbReference type="AlphaFoldDB" id="R7QQN6"/>
<evidence type="ECO:0000256" key="7">
    <source>
        <dbReference type="ARBA" id="ARBA00023128"/>
    </source>
</evidence>
<protein>
    <recommendedName>
        <fullName evidence="12">Tafazzin family protein</fullName>
    </recommendedName>
</protein>
<dbReference type="PANTHER" id="PTHR12497:SF0">
    <property type="entry name" value="TAFAZZIN"/>
    <property type="match status" value="1"/>
</dbReference>
<dbReference type="SUPFAM" id="SSF69593">
    <property type="entry name" value="Glycerol-3-phosphate (1)-acyltransferase"/>
    <property type="match status" value="1"/>
</dbReference>
<dbReference type="PRINTS" id="PR00979">
    <property type="entry name" value="TAFAZZIN"/>
</dbReference>
<keyword evidence="9" id="KW-0012">Acyltransferase</keyword>
<evidence type="ECO:0000256" key="11">
    <source>
        <dbReference type="ARBA" id="ARBA00047906"/>
    </source>
</evidence>
<dbReference type="GO" id="GO:0005741">
    <property type="term" value="C:mitochondrial outer membrane"/>
    <property type="evidence" value="ECO:0007669"/>
    <property type="project" value="UniProtKB-SubCell"/>
</dbReference>
<keyword evidence="8" id="KW-0472">Membrane</keyword>
<comment type="similarity">
    <text evidence="2 12">Belongs to the taffazin family.</text>
</comment>
<evidence type="ECO:0000259" key="14">
    <source>
        <dbReference type="SMART" id="SM00563"/>
    </source>
</evidence>
<evidence type="ECO:0000256" key="5">
    <source>
        <dbReference type="ARBA" id="ARBA00022792"/>
    </source>
</evidence>
<comment type="catalytic activity">
    <reaction evidence="11">
        <text>1'-[1,2-diacyl-sn-glycero-3-phospho],3'-[1-acyl-sn-glycero-3-phospho]-glycerol + a 1,2-diacyl-sn-glycero-3-phosphocholine = a cardiolipin + a 1-acyl-sn-glycero-3-phosphocholine</text>
        <dbReference type="Rhea" id="RHEA:33731"/>
        <dbReference type="ChEBI" id="CHEBI:57643"/>
        <dbReference type="ChEBI" id="CHEBI:58168"/>
        <dbReference type="ChEBI" id="CHEBI:62237"/>
        <dbReference type="ChEBI" id="CHEBI:64743"/>
    </reaction>
    <physiologicalReaction direction="left-to-right" evidence="11">
        <dbReference type="Rhea" id="RHEA:33732"/>
    </physiologicalReaction>
    <physiologicalReaction direction="right-to-left" evidence="11">
        <dbReference type="Rhea" id="RHEA:33733"/>
    </physiologicalReaction>
</comment>
<organism evidence="15 16">
    <name type="scientific">Chondrus crispus</name>
    <name type="common">Carrageen Irish moss</name>
    <name type="synonym">Polymorpha crispa</name>
    <dbReference type="NCBI Taxonomy" id="2769"/>
    <lineage>
        <taxon>Eukaryota</taxon>
        <taxon>Rhodophyta</taxon>
        <taxon>Florideophyceae</taxon>
        <taxon>Rhodymeniophycidae</taxon>
        <taxon>Gigartinales</taxon>
        <taxon>Gigartinaceae</taxon>
        <taxon>Chondrus</taxon>
    </lineage>
</organism>
<dbReference type="GO" id="GO:0008374">
    <property type="term" value="F:O-acyltransferase activity"/>
    <property type="evidence" value="ECO:0007669"/>
    <property type="project" value="TreeGrafter"/>
</dbReference>
<dbReference type="CDD" id="cd07989">
    <property type="entry name" value="LPLAT_AGPAT-like"/>
    <property type="match status" value="1"/>
</dbReference>
<feature type="compositionally biased region" description="Polar residues" evidence="13">
    <location>
        <begin position="37"/>
        <end position="56"/>
    </location>
</feature>
<evidence type="ECO:0000313" key="15">
    <source>
        <dbReference type="EMBL" id="CDF40812.1"/>
    </source>
</evidence>
<evidence type="ECO:0000256" key="8">
    <source>
        <dbReference type="ARBA" id="ARBA00023136"/>
    </source>
</evidence>
<keyword evidence="5" id="KW-0999">Mitochondrion inner membrane</keyword>
<keyword evidence="4" id="KW-1000">Mitochondrion outer membrane</keyword>
<dbReference type="EMBL" id="HG002251">
    <property type="protein sequence ID" value="CDF40812.1"/>
    <property type="molecule type" value="Genomic_DNA"/>
</dbReference>
<dbReference type="GO" id="GO:0005743">
    <property type="term" value="C:mitochondrial inner membrane"/>
    <property type="evidence" value="ECO:0007669"/>
    <property type="project" value="UniProtKB-SubCell"/>
</dbReference>
<dbReference type="RefSeq" id="XP_005711106.1">
    <property type="nucleotide sequence ID" value="XM_005711049.1"/>
</dbReference>
<evidence type="ECO:0000256" key="2">
    <source>
        <dbReference type="ARBA" id="ARBA00010524"/>
    </source>
</evidence>
<feature type="region of interest" description="Disordered" evidence="13">
    <location>
        <begin position="22"/>
        <end position="56"/>
    </location>
</feature>
<dbReference type="PhylomeDB" id="R7QQN6"/>
<dbReference type="PANTHER" id="PTHR12497">
    <property type="entry name" value="TAZ PROTEIN TAFAZZIN"/>
    <property type="match status" value="1"/>
</dbReference>
<feature type="domain" description="Phospholipid/glycerol acyltransferase" evidence="14">
    <location>
        <begin position="171"/>
        <end position="299"/>
    </location>
</feature>
<evidence type="ECO:0000256" key="13">
    <source>
        <dbReference type="SAM" id="MobiDB-lite"/>
    </source>
</evidence>
<dbReference type="GeneID" id="17318824"/>
<keyword evidence="3" id="KW-0808">Transferase</keyword>
<evidence type="ECO:0000256" key="10">
    <source>
        <dbReference type="ARBA" id="ARBA00024323"/>
    </source>
</evidence>
<reference evidence="16" key="1">
    <citation type="journal article" date="2013" name="Proc. Natl. Acad. Sci. U.S.A.">
        <title>Genome structure and metabolic features in the red seaweed Chondrus crispus shed light on evolution of the Archaeplastida.</title>
        <authorList>
            <person name="Collen J."/>
            <person name="Porcel B."/>
            <person name="Carre W."/>
            <person name="Ball S.G."/>
            <person name="Chaparro C."/>
            <person name="Tonon T."/>
            <person name="Barbeyron T."/>
            <person name="Michel G."/>
            <person name="Noel B."/>
            <person name="Valentin K."/>
            <person name="Elias M."/>
            <person name="Artiguenave F."/>
            <person name="Arun A."/>
            <person name="Aury J.M."/>
            <person name="Barbosa-Neto J.F."/>
            <person name="Bothwell J.H."/>
            <person name="Bouget F.Y."/>
            <person name="Brillet L."/>
            <person name="Cabello-Hurtado F."/>
            <person name="Capella-Gutierrez S."/>
            <person name="Charrier B."/>
            <person name="Cladiere L."/>
            <person name="Cock J.M."/>
            <person name="Coelho S.M."/>
            <person name="Colleoni C."/>
            <person name="Czjzek M."/>
            <person name="Da Silva C."/>
            <person name="Delage L."/>
            <person name="Denoeud F."/>
            <person name="Deschamps P."/>
            <person name="Dittami S.M."/>
            <person name="Gabaldon T."/>
            <person name="Gachon C.M."/>
            <person name="Groisillier A."/>
            <person name="Herve C."/>
            <person name="Jabbari K."/>
            <person name="Katinka M."/>
            <person name="Kloareg B."/>
            <person name="Kowalczyk N."/>
            <person name="Labadie K."/>
            <person name="Leblanc C."/>
            <person name="Lopez P.J."/>
            <person name="McLachlan D.H."/>
            <person name="Meslet-Cladiere L."/>
            <person name="Moustafa A."/>
            <person name="Nehr Z."/>
            <person name="Nyvall Collen P."/>
            <person name="Panaud O."/>
            <person name="Partensky F."/>
            <person name="Poulain J."/>
            <person name="Rensing S.A."/>
            <person name="Rousvoal S."/>
            <person name="Samson G."/>
            <person name="Symeonidi A."/>
            <person name="Weissenbach J."/>
            <person name="Zambounis A."/>
            <person name="Wincker P."/>
            <person name="Boyen C."/>
        </authorList>
    </citation>
    <scope>NUCLEOTIDE SEQUENCE [LARGE SCALE GENOMIC DNA]</scope>
    <source>
        <strain evidence="16">cv. Stackhouse</strain>
    </source>
</reference>
<keyword evidence="7" id="KW-0496">Mitochondrion</keyword>
<evidence type="ECO:0000313" key="16">
    <source>
        <dbReference type="Proteomes" id="UP000012073"/>
    </source>
</evidence>
<keyword evidence="16" id="KW-1185">Reference proteome</keyword>
<dbReference type="OrthoDB" id="193467at2759"/>
<dbReference type="SMART" id="SM00563">
    <property type="entry name" value="PlsC"/>
    <property type="match status" value="1"/>
</dbReference>
<dbReference type="KEGG" id="ccp:CHC_T00007447001"/>
<evidence type="ECO:0000256" key="1">
    <source>
        <dbReference type="ARBA" id="ARBA00004137"/>
    </source>
</evidence>
<name>R7QQN6_CHOCR</name>
<evidence type="ECO:0000256" key="6">
    <source>
        <dbReference type="ARBA" id="ARBA00023098"/>
    </source>
</evidence>
<dbReference type="Pfam" id="PF01553">
    <property type="entry name" value="Acyltransferase"/>
    <property type="match status" value="1"/>
</dbReference>
<comment type="subcellular location">
    <subcellularLocation>
        <location evidence="1">Mitochondrion inner membrane</location>
        <topology evidence="1">Peripheral membrane protein</topology>
        <orientation evidence="1">Intermembrane side</orientation>
    </subcellularLocation>
    <subcellularLocation>
        <location evidence="10">Mitochondrion outer membrane</location>
        <topology evidence="10">Peripheral membrane protein</topology>
        <orientation evidence="10">Intermembrane side</orientation>
    </subcellularLocation>
</comment>
<dbReference type="InterPro" id="IPR002123">
    <property type="entry name" value="Plipid/glycerol_acylTrfase"/>
</dbReference>
<sequence>MGDSAQSAQSVSAQAAARWRLFGHSRSVPKEVDKSQGSDTQDSIGSQTTETCTDASQPQKAAFVAIPDEATCRSAWEGRWDRSPEAWRNFVSMNPKVFGITETEDQKIRQKNNTYVPTPPLSGNGGLGTSMISGIVGSFSKVLMTMLNDLHLYRMDFLYDAIEHRSDTHGLLTFSNHQSVMDDPFLLAAALPSRILLNPKLLRWGLCSLDVCFQNALVGRTLRLGKAMPIQRRGGIHQSFLRSAAEKLINGDWVHIYPEGRIRQVGMGYAKRGVGKLLAMAFEARQGLPLIVPLYHEGIEKVMPQSPGTNTLEKPVPRVGKRLFVLAGEPIDLSHIFHRLMPDCQAAGGTKTDASPCLRLYEEIADSMAITMRLLRAELRRKVRLEEDIDLGEPYEFS</sequence>
<proteinExistence type="inferred from homology"/>
<dbReference type="InterPro" id="IPR000872">
    <property type="entry name" value="Tafazzin"/>
</dbReference>
<evidence type="ECO:0000256" key="12">
    <source>
        <dbReference type="RuleBase" id="RU365062"/>
    </source>
</evidence>
<evidence type="ECO:0000256" key="3">
    <source>
        <dbReference type="ARBA" id="ARBA00022679"/>
    </source>
</evidence>
<dbReference type="STRING" id="2769.R7QQN6"/>
<evidence type="ECO:0000256" key="4">
    <source>
        <dbReference type="ARBA" id="ARBA00022787"/>
    </source>
</evidence>
<dbReference type="Proteomes" id="UP000012073">
    <property type="component" value="Unassembled WGS sequence"/>
</dbReference>
<dbReference type="Gramene" id="CDF40812">
    <property type="protein sequence ID" value="CDF40812"/>
    <property type="gene ID" value="CHC_T00007447001"/>
</dbReference>